<dbReference type="STRING" id="436010.A0A166QIP3"/>
<keyword evidence="3" id="KW-0687">Ribonucleoprotein</keyword>
<reference evidence="4 5" key="1">
    <citation type="journal article" date="2016" name="Mol. Biol. Evol.">
        <title>Comparative Genomics of Early-Diverging Mushroom-Forming Fungi Provides Insights into the Origins of Lignocellulose Decay Capabilities.</title>
        <authorList>
            <person name="Nagy L.G."/>
            <person name="Riley R."/>
            <person name="Tritt A."/>
            <person name="Adam C."/>
            <person name="Daum C."/>
            <person name="Floudas D."/>
            <person name="Sun H."/>
            <person name="Yadav J.S."/>
            <person name="Pangilinan J."/>
            <person name="Larsson K.H."/>
            <person name="Matsuura K."/>
            <person name="Barry K."/>
            <person name="Labutti K."/>
            <person name="Kuo R."/>
            <person name="Ohm R.A."/>
            <person name="Bhattacharya S.S."/>
            <person name="Shirouzu T."/>
            <person name="Yoshinaga Y."/>
            <person name="Martin F.M."/>
            <person name="Grigoriev I.V."/>
            <person name="Hibbett D.S."/>
        </authorList>
    </citation>
    <scope>NUCLEOTIDE SEQUENCE [LARGE SCALE GENOMIC DNA]</scope>
    <source>
        <strain evidence="4 5">CBS 109695</strain>
    </source>
</reference>
<name>A0A166QIP3_9AGAM</name>
<dbReference type="Proteomes" id="UP000076532">
    <property type="component" value="Unassembled WGS sequence"/>
</dbReference>
<evidence type="ECO:0000256" key="1">
    <source>
        <dbReference type="ARBA" id="ARBA00009312"/>
    </source>
</evidence>
<keyword evidence="5" id="KW-1185">Reference proteome</keyword>
<dbReference type="GO" id="GO:0006412">
    <property type="term" value="P:translation"/>
    <property type="evidence" value="ECO:0007669"/>
    <property type="project" value="InterPro"/>
</dbReference>
<evidence type="ECO:0000256" key="2">
    <source>
        <dbReference type="ARBA" id="ARBA00022980"/>
    </source>
</evidence>
<proteinExistence type="inferred from homology"/>
<dbReference type="EMBL" id="KV417510">
    <property type="protein sequence ID" value="KZP27196.1"/>
    <property type="molecule type" value="Genomic_DNA"/>
</dbReference>
<sequence>MKGSPRRRIELLDLPHHRRQRQAGLPHQAGCPPPYRVKLCCDGHSCYRTRRTDDRKRKYVRGCIANTVISIFNQGVADVPGLTDNIIPKRLGPKPATKIPAASIWARRVM</sequence>
<dbReference type="PANTHER" id="PTHR11502">
    <property type="entry name" value="40S RIBOSOMAL PROTEIN S6"/>
    <property type="match status" value="1"/>
</dbReference>
<protein>
    <submittedName>
        <fullName evidence="4">Uncharacterized protein</fullName>
    </submittedName>
</protein>
<evidence type="ECO:0000256" key="3">
    <source>
        <dbReference type="ARBA" id="ARBA00023274"/>
    </source>
</evidence>
<dbReference type="GO" id="GO:0005840">
    <property type="term" value="C:ribosome"/>
    <property type="evidence" value="ECO:0007669"/>
    <property type="project" value="UniProtKB-KW"/>
</dbReference>
<dbReference type="GO" id="GO:0003735">
    <property type="term" value="F:structural constituent of ribosome"/>
    <property type="evidence" value="ECO:0007669"/>
    <property type="project" value="InterPro"/>
</dbReference>
<evidence type="ECO:0000313" key="5">
    <source>
        <dbReference type="Proteomes" id="UP000076532"/>
    </source>
</evidence>
<keyword evidence="2" id="KW-0689">Ribosomal protein</keyword>
<dbReference type="OrthoDB" id="10260596at2759"/>
<comment type="similarity">
    <text evidence="1">Belongs to the eukaryotic ribosomal protein eS6 family.</text>
</comment>
<dbReference type="InterPro" id="IPR001377">
    <property type="entry name" value="Ribosomal_eS6"/>
</dbReference>
<gene>
    <name evidence="4" type="ORF">FIBSPDRAFT_1001766</name>
</gene>
<organism evidence="4 5">
    <name type="scientific">Athelia psychrophila</name>
    <dbReference type="NCBI Taxonomy" id="1759441"/>
    <lineage>
        <taxon>Eukaryota</taxon>
        <taxon>Fungi</taxon>
        <taxon>Dikarya</taxon>
        <taxon>Basidiomycota</taxon>
        <taxon>Agaricomycotina</taxon>
        <taxon>Agaricomycetes</taxon>
        <taxon>Agaricomycetidae</taxon>
        <taxon>Atheliales</taxon>
        <taxon>Atheliaceae</taxon>
        <taxon>Athelia</taxon>
    </lineage>
</organism>
<dbReference type="Pfam" id="PF01092">
    <property type="entry name" value="Ribosomal_S6e"/>
    <property type="match status" value="1"/>
</dbReference>
<dbReference type="GO" id="GO:1990904">
    <property type="term" value="C:ribonucleoprotein complex"/>
    <property type="evidence" value="ECO:0007669"/>
    <property type="project" value="UniProtKB-KW"/>
</dbReference>
<dbReference type="AlphaFoldDB" id="A0A166QIP3"/>
<accession>A0A166QIP3</accession>
<evidence type="ECO:0000313" key="4">
    <source>
        <dbReference type="EMBL" id="KZP27196.1"/>
    </source>
</evidence>